<dbReference type="EMBL" id="CAEZUE010000020">
    <property type="protein sequence ID" value="CAB4586637.1"/>
    <property type="molecule type" value="Genomic_DNA"/>
</dbReference>
<gene>
    <name evidence="1" type="ORF">UFOPK1788_00274</name>
</gene>
<organism evidence="1">
    <name type="scientific">freshwater metagenome</name>
    <dbReference type="NCBI Taxonomy" id="449393"/>
    <lineage>
        <taxon>unclassified sequences</taxon>
        <taxon>metagenomes</taxon>
        <taxon>ecological metagenomes</taxon>
    </lineage>
</organism>
<reference evidence="1" key="1">
    <citation type="submission" date="2020-05" db="EMBL/GenBank/DDBJ databases">
        <authorList>
            <person name="Chiriac C."/>
            <person name="Salcher M."/>
            <person name="Ghai R."/>
            <person name="Kavagutti S V."/>
        </authorList>
    </citation>
    <scope>NUCLEOTIDE SEQUENCE</scope>
</reference>
<accession>A0A6J6FEB3</accession>
<sequence>MNRLTRHNTGSLELEGATSLSLDGTESVDGVSERVNNATEVTFTDSNGENLTRAGNFLSGFDSGELSENNGSDLVLVEVEGEAQSPVGELDEFVGHHAGESVNVCNSVTSVNDVANFLCARFRRLVRLGEVAKRLADVVRVDFHFCHGFSLCAAS</sequence>
<protein>
    <submittedName>
        <fullName evidence="1">Unannotated protein</fullName>
    </submittedName>
</protein>
<evidence type="ECO:0000313" key="1">
    <source>
        <dbReference type="EMBL" id="CAB4586637.1"/>
    </source>
</evidence>
<name>A0A6J6FEB3_9ZZZZ</name>
<dbReference type="AlphaFoldDB" id="A0A6J6FEB3"/>
<proteinExistence type="predicted"/>